<reference evidence="2 3" key="1">
    <citation type="submission" date="2015-08" db="EMBL/GenBank/DDBJ databases">
        <authorList>
            <person name="Babu N.S."/>
            <person name="Beckwith C.J."/>
            <person name="Beseler K.G."/>
            <person name="Brison A."/>
            <person name="Carone J.V."/>
            <person name="Caskin T.P."/>
            <person name="Diamond M."/>
            <person name="Durham M.E."/>
            <person name="Foxe J.M."/>
            <person name="Go M."/>
            <person name="Henderson B.A."/>
            <person name="Jones I.B."/>
            <person name="McGettigan J.A."/>
            <person name="Micheletti S.J."/>
            <person name="Nasrallah M.E."/>
            <person name="Ortiz D."/>
            <person name="Piller C.R."/>
            <person name="Privatt S.R."/>
            <person name="Schneider S.L."/>
            <person name="Sharp S."/>
            <person name="Smith T.C."/>
            <person name="Stanton J.D."/>
            <person name="Ullery H.E."/>
            <person name="Wilson R.J."/>
            <person name="Serrano M.G."/>
            <person name="Buck G."/>
            <person name="Lee V."/>
            <person name="Wang Y."/>
            <person name="Carvalho R."/>
            <person name="Voegtly L."/>
            <person name="Shi R."/>
            <person name="Duckworth R."/>
            <person name="Johnson A."/>
            <person name="Loviza R."/>
            <person name="Walstead R."/>
            <person name="Shah Z."/>
            <person name="Kiflezghi M."/>
            <person name="Wade K."/>
            <person name="Ball S.L."/>
            <person name="Bradley K.W."/>
            <person name="Asai D.J."/>
            <person name="Bowman C.A."/>
            <person name="Russell D.A."/>
            <person name="Pope W.H."/>
            <person name="Jacobs-Sera D."/>
            <person name="Hendrix R.W."/>
            <person name="Hatfull G.F."/>
        </authorList>
    </citation>
    <scope>NUCLEOTIDE SEQUENCE [LARGE SCALE GENOMIC DNA]</scope>
</reference>
<gene>
    <name evidence="2" type="ORF">SP15_106</name>
</gene>
<evidence type="ECO:0000256" key="1">
    <source>
        <dbReference type="SAM" id="MobiDB-lite"/>
    </source>
</evidence>
<feature type="region of interest" description="Disordered" evidence="1">
    <location>
        <begin position="51"/>
        <end position="79"/>
    </location>
</feature>
<accession>A0A127AW95</accession>
<protein>
    <submittedName>
        <fullName evidence="2">Uncharacterized protein</fullName>
    </submittedName>
</protein>
<dbReference type="KEGG" id="vg:29125274"/>
<dbReference type="RefSeq" id="YP_009302494.1">
    <property type="nucleotide sequence ID" value="NC_031245.1"/>
</dbReference>
<sequence>MAQPPIRITEDAVLKRVQVLLKRKLTKNEQQMVKLAVATNSAINSLIQEQRNAPVVPKSPGSTSADRSTSIEGAKIEKF</sequence>
<dbReference type="EMBL" id="KT624200">
    <property type="protein sequence ID" value="AMM44905.1"/>
    <property type="molecule type" value="Genomic_DNA"/>
</dbReference>
<organism evidence="2 3">
    <name type="scientific">Bacillus phage SP-15</name>
    <dbReference type="NCBI Taxonomy" id="1792032"/>
    <lineage>
        <taxon>Viruses</taxon>
        <taxon>Duplodnaviria</taxon>
        <taxon>Heunggongvirae</taxon>
        <taxon>Uroviricota</taxon>
        <taxon>Caudoviricetes</taxon>
        <taxon>Thornevirus</taxon>
        <taxon>Thornevirus SP15</taxon>
    </lineage>
</organism>
<dbReference type="Proteomes" id="UP000203261">
    <property type="component" value="Segment"/>
</dbReference>
<feature type="compositionally biased region" description="Polar residues" evidence="1">
    <location>
        <begin position="60"/>
        <end position="71"/>
    </location>
</feature>
<proteinExistence type="predicted"/>
<evidence type="ECO:0000313" key="3">
    <source>
        <dbReference type="Proteomes" id="UP000203261"/>
    </source>
</evidence>
<dbReference type="GeneID" id="29125274"/>
<evidence type="ECO:0000313" key="2">
    <source>
        <dbReference type="EMBL" id="AMM44905.1"/>
    </source>
</evidence>
<name>A0A127AW95_9CAUD</name>
<keyword evidence="3" id="KW-1185">Reference proteome</keyword>